<evidence type="ECO:0000256" key="3">
    <source>
        <dbReference type="ARBA" id="ARBA00022989"/>
    </source>
</evidence>
<dbReference type="InterPro" id="IPR001129">
    <property type="entry name" value="Membr-assoc_MAPEG"/>
</dbReference>
<keyword evidence="4" id="KW-0472">Membrane</keyword>
<dbReference type="InParanoid" id="A0A165S9A9"/>
<comment type="subcellular location">
    <subcellularLocation>
        <location evidence="1">Membrane</location>
    </subcellularLocation>
</comment>
<organism evidence="5 6">
    <name type="scientific">Neolentinus lepideus HHB14362 ss-1</name>
    <dbReference type="NCBI Taxonomy" id="1314782"/>
    <lineage>
        <taxon>Eukaryota</taxon>
        <taxon>Fungi</taxon>
        <taxon>Dikarya</taxon>
        <taxon>Basidiomycota</taxon>
        <taxon>Agaricomycotina</taxon>
        <taxon>Agaricomycetes</taxon>
        <taxon>Gloeophyllales</taxon>
        <taxon>Gloeophyllaceae</taxon>
        <taxon>Neolentinus</taxon>
    </lineage>
</organism>
<keyword evidence="2" id="KW-0812">Transmembrane</keyword>
<reference evidence="5 6" key="1">
    <citation type="journal article" date="2016" name="Mol. Biol. Evol.">
        <title>Comparative Genomics of Early-Diverging Mushroom-Forming Fungi Provides Insights into the Origins of Lignocellulose Decay Capabilities.</title>
        <authorList>
            <person name="Nagy L.G."/>
            <person name="Riley R."/>
            <person name="Tritt A."/>
            <person name="Adam C."/>
            <person name="Daum C."/>
            <person name="Floudas D."/>
            <person name="Sun H."/>
            <person name="Yadav J.S."/>
            <person name="Pangilinan J."/>
            <person name="Larsson K.H."/>
            <person name="Matsuura K."/>
            <person name="Barry K."/>
            <person name="Labutti K."/>
            <person name="Kuo R."/>
            <person name="Ohm R.A."/>
            <person name="Bhattacharya S.S."/>
            <person name="Shirouzu T."/>
            <person name="Yoshinaga Y."/>
            <person name="Martin F.M."/>
            <person name="Grigoriev I.V."/>
            <person name="Hibbett D.S."/>
        </authorList>
    </citation>
    <scope>NUCLEOTIDE SEQUENCE [LARGE SCALE GENOMIC DNA]</scope>
    <source>
        <strain evidence="5 6">HHB14362 ss-1</strain>
    </source>
</reference>
<dbReference type="PANTHER" id="PTHR35371">
    <property type="entry name" value="INNER MEMBRANE PROTEIN"/>
    <property type="match status" value="1"/>
</dbReference>
<keyword evidence="6" id="KW-1185">Reference proteome</keyword>
<evidence type="ECO:0000256" key="2">
    <source>
        <dbReference type="ARBA" id="ARBA00022692"/>
    </source>
</evidence>
<keyword evidence="3" id="KW-1133">Transmembrane helix</keyword>
<evidence type="ECO:0000313" key="5">
    <source>
        <dbReference type="EMBL" id="KZT24838.1"/>
    </source>
</evidence>
<dbReference type="SUPFAM" id="SSF161084">
    <property type="entry name" value="MAPEG domain-like"/>
    <property type="match status" value="1"/>
</dbReference>
<dbReference type="InterPro" id="IPR023352">
    <property type="entry name" value="MAPEG-like_dom_sf"/>
</dbReference>
<name>A0A165S9A9_9AGAM</name>
<evidence type="ECO:0000313" key="6">
    <source>
        <dbReference type="Proteomes" id="UP000076761"/>
    </source>
</evidence>
<dbReference type="Gene3D" id="1.20.120.550">
    <property type="entry name" value="Membrane associated eicosanoid/glutathione metabolism-like domain"/>
    <property type="match status" value="1"/>
</dbReference>
<dbReference type="GO" id="GO:0016020">
    <property type="term" value="C:membrane"/>
    <property type="evidence" value="ECO:0007669"/>
    <property type="project" value="UniProtKB-SubCell"/>
</dbReference>
<evidence type="ECO:0000256" key="4">
    <source>
        <dbReference type="ARBA" id="ARBA00023136"/>
    </source>
</evidence>
<dbReference type="AlphaFoldDB" id="A0A165S9A9"/>
<protein>
    <recommendedName>
        <fullName evidence="7">Membrane-associated proteins in eicosanoid and glutathione metabolism</fullName>
    </recommendedName>
</protein>
<dbReference type="PANTHER" id="PTHR35371:SF1">
    <property type="entry name" value="BLR7753 PROTEIN"/>
    <property type="match status" value="1"/>
</dbReference>
<gene>
    <name evidence="5" type="ORF">NEOLEDRAFT_1178919</name>
</gene>
<accession>A0A165S9A9</accession>
<sequence>MPITLSTPLAIYSIPVVWLTTFYPMKMKVRLMDQTIGYNKVQPRANTQKIGKDAGTSPEVANRVARMEGAHLNGNEILPLWIGAVALGNHARLSNKAVNIASIAFITLRVLYNYVYINGTTTNQAHLRTLIWLSSVAVPMTLIIQSANTVRQLGLLPIF</sequence>
<dbReference type="EMBL" id="KV425575">
    <property type="protein sequence ID" value="KZT24838.1"/>
    <property type="molecule type" value="Genomic_DNA"/>
</dbReference>
<evidence type="ECO:0000256" key="1">
    <source>
        <dbReference type="ARBA" id="ARBA00004370"/>
    </source>
</evidence>
<dbReference type="Pfam" id="PF01124">
    <property type="entry name" value="MAPEG"/>
    <property type="match status" value="1"/>
</dbReference>
<evidence type="ECO:0008006" key="7">
    <source>
        <dbReference type="Google" id="ProtNLM"/>
    </source>
</evidence>
<proteinExistence type="predicted"/>
<dbReference type="Proteomes" id="UP000076761">
    <property type="component" value="Unassembled WGS sequence"/>
</dbReference>
<dbReference type="OrthoDB" id="2122304at2759"/>